<accession>A0ABU1Q8A5</accession>
<sequence>MVLFEKHGMEGEEFFHFFPLKNYSFPLHFHRAYEMIYVNDGQLYVSIDQKEYLLKENDLVFIFINQMHEFKTIDYSNITIILFSPELIGDFFMNLKGLIPNDSALHLERAIDFSKLNSIYSQKSFLYAVCADLINQKSFTLVKQSPQTKVLYKMLLYVEESYSTDCTLKDIAKHLQYDYPYLSKLFAQQMNMTFTDYLNHYRISQACYLLKNSQQAIGEVAIKCGYNNLRTFHRNFKEITRRAPREYRAMD</sequence>
<dbReference type="Gene3D" id="1.10.10.60">
    <property type="entry name" value="Homeodomain-like"/>
    <property type="match status" value="2"/>
</dbReference>
<protein>
    <submittedName>
        <fullName evidence="5">YesN/AraC family two-component response regulator</fullName>
    </submittedName>
</protein>
<dbReference type="Pfam" id="PF12833">
    <property type="entry name" value="HTH_18"/>
    <property type="match status" value="1"/>
</dbReference>
<gene>
    <name evidence="5" type="ORF">J2W98_000080</name>
</gene>
<dbReference type="InterPro" id="IPR018062">
    <property type="entry name" value="HTH_AraC-typ_CS"/>
</dbReference>
<organism evidence="5 6">
    <name type="scientific">Paenibacillus peoriae</name>
    <dbReference type="NCBI Taxonomy" id="59893"/>
    <lineage>
        <taxon>Bacteria</taxon>
        <taxon>Bacillati</taxon>
        <taxon>Bacillota</taxon>
        <taxon>Bacilli</taxon>
        <taxon>Bacillales</taxon>
        <taxon>Paenibacillaceae</taxon>
        <taxon>Paenibacillus</taxon>
    </lineage>
</organism>
<evidence type="ECO:0000313" key="5">
    <source>
        <dbReference type="EMBL" id="MDR6775833.1"/>
    </source>
</evidence>
<dbReference type="InterPro" id="IPR037923">
    <property type="entry name" value="HTH-like"/>
</dbReference>
<dbReference type="InterPro" id="IPR009057">
    <property type="entry name" value="Homeodomain-like_sf"/>
</dbReference>
<proteinExistence type="predicted"/>
<reference evidence="5 6" key="1">
    <citation type="submission" date="2023-07" db="EMBL/GenBank/DDBJ databases">
        <title>Sorghum-associated microbial communities from plants grown in Nebraska, USA.</title>
        <authorList>
            <person name="Schachtman D."/>
        </authorList>
    </citation>
    <scope>NUCLEOTIDE SEQUENCE [LARGE SCALE GENOMIC DNA]</scope>
    <source>
        <strain evidence="5 6">BE143</strain>
    </source>
</reference>
<dbReference type="SUPFAM" id="SSF46689">
    <property type="entry name" value="Homeodomain-like"/>
    <property type="match status" value="2"/>
</dbReference>
<dbReference type="PANTHER" id="PTHR43280">
    <property type="entry name" value="ARAC-FAMILY TRANSCRIPTIONAL REGULATOR"/>
    <property type="match status" value="1"/>
</dbReference>
<keyword evidence="6" id="KW-1185">Reference proteome</keyword>
<dbReference type="InterPro" id="IPR003313">
    <property type="entry name" value="AraC-bd"/>
</dbReference>
<dbReference type="InterPro" id="IPR014710">
    <property type="entry name" value="RmlC-like_jellyroll"/>
</dbReference>
<evidence type="ECO:0000259" key="4">
    <source>
        <dbReference type="PROSITE" id="PS01124"/>
    </source>
</evidence>
<comment type="caution">
    <text evidence="5">The sequence shown here is derived from an EMBL/GenBank/DDBJ whole genome shotgun (WGS) entry which is preliminary data.</text>
</comment>
<name>A0ABU1Q8A5_9BACL</name>
<feature type="domain" description="HTH araC/xylS-type" evidence="4">
    <location>
        <begin position="152"/>
        <end position="250"/>
    </location>
</feature>
<dbReference type="InterPro" id="IPR018060">
    <property type="entry name" value="HTH_AraC"/>
</dbReference>
<keyword evidence="2" id="KW-0238">DNA-binding</keyword>
<evidence type="ECO:0000256" key="1">
    <source>
        <dbReference type="ARBA" id="ARBA00023015"/>
    </source>
</evidence>
<dbReference type="PROSITE" id="PS01124">
    <property type="entry name" value="HTH_ARAC_FAMILY_2"/>
    <property type="match status" value="1"/>
</dbReference>
<dbReference type="Proteomes" id="UP001266807">
    <property type="component" value="Unassembled WGS sequence"/>
</dbReference>
<dbReference type="SUPFAM" id="SSF51215">
    <property type="entry name" value="Regulatory protein AraC"/>
    <property type="match status" value="1"/>
</dbReference>
<dbReference type="Gene3D" id="2.60.120.10">
    <property type="entry name" value="Jelly Rolls"/>
    <property type="match status" value="1"/>
</dbReference>
<dbReference type="EMBL" id="JAVDUG010000001">
    <property type="protein sequence ID" value="MDR6775833.1"/>
    <property type="molecule type" value="Genomic_DNA"/>
</dbReference>
<dbReference type="SMART" id="SM00342">
    <property type="entry name" value="HTH_ARAC"/>
    <property type="match status" value="1"/>
</dbReference>
<dbReference type="PANTHER" id="PTHR43280:SF2">
    <property type="entry name" value="HTH-TYPE TRANSCRIPTIONAL REGULATOR EXSA"/>
    <property type="match status" value="1"/>
</dbReference>
<evidence type="ECO:0000256" key="3">
    <source>
        <dbReference type="ARBA" id="ARBA00023163"/>
    </source>
</evidence>
<dbReference type="Pfam" id="PF02311">
    <property type="entry name" value="AraC_binding"/>
    <property type="match status" value="1"/>
</dbReference>
<dbReference type="PROSITE" id="PS00041">
    <property type="entry name" value="HTH_ARAC_FAMILY_1"/>
    <property type="match status" value="1"/>
</dbReference>
<evidence type="ECO:0000313" key="6">
    <source>
        <dbReference type="Proteomes" id="UP001266807"/>
    </source>
</evidence>
<keyword evidence="3" id="KW-0804">Transcription</keyword>
<keyword evidence="1" id="KW-0805">Transcription regulation</keyword>
<dbReference type="RefSeq" id="WP_068938422.1">
    <property type="nucleotide sequence ID" value="NZ_JAVDUG010000001.1"/>
</dbReference>
<evidence type="ECO:0000256" key="2">
    <source>
        <dbReference type="ARBA" id="ARBA00023125"/>
    </source>
</evidence>